<evidence type="ECO:0000313" key="2">
    <source>
        <dbReference type="Proteomes" id="UP000076858"/>
    </source>
</evidence>
<gene>
    <name evidence="1" type="ORF">APZ42_001671</name>
</gene>
<accession>A0A164IU58</accession>
<dbReference type="AlphaFoldDB" id="A0A164IU58"/>
<dbReference type="Proteomes" id="UP000076858">
    <property type="component" value="Unassembled WGS sequence"/>
</dbReference>
<sequence length="64" mass="7002">ILPPFFRRISPEPGFGLGAAPFPPRPSPLSLPLASPLSFLLFFLCPYCKFSGINPVIPSVILKY</sequence>
<proteinExistence type="predicted"/>
<protein>
    <submittedName>
        <fullName evidence="1">Uncharacterized protein</fullName>
    </submittedName>
</protein>
<evidence type="ECO:0000313" key="1">
    <source>
        <dbReference type="EMBL" id="KZS01620.1"/>
    </source>
</evidence>
<dbReference type="EMBL" id="LRGB01006477">
    <property type="protein sequence ID" value="KZS01620.1"/>
    <property type="molecule type" value="Genomic_DNA"/>
</dbReference>
<name>A0A164IU58_9CRUS</name>
<organism evidence="1 2">
    <name type="scientific">Daphnia magna</name>
    <dbReference type="NCBI Taxonomy" id="35525"/>
    <lineage>
        <taxon>Eukaryota</taxon>
        <taxon>Metazoa</taxon>
        <taxon>Ecdysozoa</taxon>
        <taxon>Arthropoda</taxon>
        <taxon>Crustacea</taxon>
        <taxon>Branchiopoda</taxon>
        <taxon>Diplostraca</taxon>
        <taxon>Cladocera</taxon>
        <taxon>Anomopoda</taxon>
        <taxon>Daphniidae</taxon>
        <taxon>Daphnia</taxon>
    </lineage>
</organism>
<reference evidence="1 2" key="1">
    <citation type="submission" date="2016-03" db="EMBL/GenBank/DDBJ databases">
        <title>EvidentialGene: Evidence-directed Construction of Genes on Genomes.</title>
        <authorList>
            <person name="Gilbert D.G."/>
            <person name="Choi J.-H."/>
            <person name="Mockaitis K."/>
            <person name="Colbourne J."/>
            <person name="Pfrender M."/>
        </authorList>
    </citation>
    <scope>NUCLEOTIDE SEQUENCE [LARGE SCALE GENOMIC DNA]</scope>
    <source>
        <strain evidence="1 2">Xinb3</strain>
        <tissue evidence="1">Complete organism</tissue>
    </source>
</reference>
<keyword evidence="2" id="KW-1185">Reference proteome</keyword>
<comment type="caution">
    <text evidence="1">The sequence shown here is derived from an EMBL/GenBank/DDBJ whole genome shotgun (WGS) entry which is preliminary data.</text>
</comment>
<feature type="non-terminal residue" evidence="1">
    <location>
        <position position="1"/>
    </location>
</feature>